<evidence type="ECO:0000256" key="6">
    <source>
        <dbReference type="ARBA" id="ARBA00022729"/>
    </source>
</evidence>
<keyword evidence="5" id="KW-0812">Transmembrane</keyword>
<accession>A0A928V1Y3</accession>
<dbReference type="GO" id="GO:0034220">
    <property type="term" value="P:monoatomic ion transmembrane transport"/>
    <property type="evidence" value="ECO:0007669"/>
    <property type="project" value="InterPro"/>
</dbReference>
<evidence type="ECO:0000256" key="9">
    <source>
        <dbReference type="ARBA" id="ARBA00023136"/>
    </source>
</evidence>
<dbReference type="InterPro" id="IPR050298">
    <property type="entry name" value="Gram-neg_bact_OMP"/>
</dbReference>
<keyword evidence="6 11" id="KW-0732">Signal</keyword>
<proteinExistence type="predicted"/>
<evidence type="ECO:0000256" key="2">
    <source>
        <dbReference type="ARBA" id="ARBA00011233"/>
    </source>
</evidence>
<dbReference type="RefSeq" id="WP_193907296.1">
    <property type="nucleotide sequence ID" value="NZ_PRDL01000001.1"/>
</dbReference>
<dbReference type="CDD" id="cd00342">
    <property type="entry name" value="gram_neg_porins"/>
    <property type="match status" value="1"/>
</dbReference>
<evidence type="ECO:0000313" key="13">
    <source>
        <dbReference type="EMBL" id="MBE8716313.1"/>
    </source>
</evidence>
<keyword evidence="9" id="KW-0472">Membrane</keyword>
<dbReference type="InterPro" id="IPR033900">
    <property type="entry name" value="Gram_neg_porin_domain"/>
</dbReference>
<evidence type="ECO:0000256" key="8">
    <source>
        <dbReference type="ARBA" id="ARBA00023114"/>
    </source>
</evidence>
<evidence type="ECO:0000259" key="12">
    <source>
        <dbReference type="Pfam" id="PF13609"/>
    </source>
</evidence>
<evidence type="ECO:0000256" key="4">
    <source>
        <dbReference type="ARBA" id="ARBA00022452"/>
    </source>
</evidence>
<comment type="subcellular location">
    <subcellularLocation>
        <location evidence="1">Cell outer membrane</location>
        <topology evidence="1">Multi-pass membrane protein</topology>
    </subcellularLocation>
</comment>
<dbReference type="PANTHER" id="PTHR34501">
    <property type="entry name" value="PROTEIN YDDL-RELATED"/>
    <property type="match status" value="1"/>
</dbReference>
<dbReference type="InterPro" id="IPR001702">
    <property type="entry name" value="Porin_Gram-ve"/>
</dbReference>
<dbReference type="EMBL" id="PRDL01000001">
    <property type="protein sequence ID" value="MBE8716313.1"/>
    <property type="molecule type" value="Genomic_DNA"/>
</dbReference>
<gene>
    <name evidence="13" type="ORF">C4F51_03825</name>
</gene>
<keyword evidence="3" id="KW-0813">Transport</keyword>
<evidence type="ECO:0000256" key="3">
    <source>
        <dbReference type="ARBA" id="ARBA00022448"/>
    </source>
</evidence>
<dbReference type="Gene3D" id="2.40.160.10">
    <property type="entry name" value="Porin"/>
    <property type="match status" value="1"/>
</dbReference>
<keyword evidence="10" id="KW-0998">Cell outer membrane</keyword>
<dbReference type="PRINTS" id="PR00184">
    <property type="entry name" value="NEISSPPORIN"/>
</dbReference>
<comment type="subunit">
    <text evidence="2">Homotrimer.</text>
</comment>
<keyword evidence="14" id="KW-1185">Reference proteome</keyword>
<dbReference type="InterPro" id="IPR023614">
    <property type="entry name" value="Porin_dom_sf"/>
</dbReference>
<comment type="caution">
    <text evidence="13">The sequence shown here is derived from an EMBL/GenBank/DDBJ whole genome shotgun (WGS) entry which is preliminary data.</text>
</comment>
<keyword evidence="8" id="KW-0626">Porin</keyword>
<name>A0A928V1Y3_9GAMM</name>
<reference evidence="13" key="1">
    <citation type="submission" date="2018-07" db="EMBL/GenBank/DDBJ databases">
        <title>Genome assembly of strain Ka43.</title>
        <authorList>
            <person name="Kukolya J."/>
            <person name="Nagy I."/>
            <person name="Horvath B."/>
            <person name="Toth A."/>
        </authorList>
    </citation>
    <scope>NUCLEOTIDE SEQUENCE</scope>
    <source>
        <strain evidence="13">KB43</strain>
    </source>
</reference>
<organism evidence="13 14">
    <name type="scientific">Cellvibrio polysaccharolyticus</name>
    <dbReference type="NCBI Taxonomy" id="2082724"/>
    <lineage>
        <taxon>Bacteria</taxon>
        <taxon>Pseudomonadati</taxon>
        <taxon>Pseudomonadota</taxon>
        <taxon>Gammaproteobacteria</taxon>
        <taxon>Cellvibrionales</taxon>
        <taxon>Cellvibrionaceae</taxon>
        <taxon>Cellvibrio</taxon>
    </lineage>
</organism>
<dbReference type="GO" id="GO:0015288">
    <property type="term" value="F:porin activity"/>
    <property type="evidence" value="ECO:0007669"/>
    <property type="project" value="UniProtKB-KW"/>
</dbReference>
<feature type="domain" description="Porin" evidence="12">
    <location>
        <begin position="10"/>
        <end position="311"/>
    </location>
</feature>
<dbReference type="AlphaFoldDB" id="A0A928V1Y3"/>
<dbReference type="Proteomes" id="UP000652567">
    <property type="component" value="Unassembled WGS sequence"/>
</dbReference>
<dbReference type="SUPFAM" id="SSF56935">
    <property type="entry name" value="Porins"/>
    <property type="match status" value="1"/>
</dbReference>
<evidence type="ECO:0000256" key="7">
    <source>
        <dbReference type="ARBA" id="ARBA00023065"/>
    </source>
</evidence>
<feature type="signal peptide" evidence="11">
    <location>
        <begin position="1"/>
        <end position="23"/>
    </location>
</feature>
<dbReference type="PANTHER" id="PTHR34501:SF9">
    <property type="entry name" value="MAJOR OUTER MEMBRANE PROTEIN P.IA"/>
    <property type="match status" value="1"/>
</dbReference>
<evidence type="ECO:0000313" key="14">
    <source>
        <dbReference type="Proteomes" id="UP000652567"/>
    </source>
</evidence>
<evidence type="ECO:0000256" key="10">
    <source>
        <dbReference type="ARBA" id="ARBA00023237"/>
    </source>
</evidence>
<keyword evidence="7" id="KW-0406">Ion transport</keyword>
<dbReference type="Pfam" id="PF13609">
    <property type="entry name" value="Porin_4"/>
    <property type="match status" value="1"/>
</dbReference>
<protein>
    <submittedName>
        <fullName evidence="13">Porin</fullName>
    </submittedName>
</protein>
<dbReference type="GO" id="GO:0046930">
    <property type="term" value="C:pore complex"/>
    <property type="evidence" value="ECO:0007669"/>
    <property type="project" value="UniProtKB-KW"/>
</dbReference>
<dbReference type="InterPro" id="IPR002299">
    <property type="entry name" value="Porin_Neis"/>
</dbReference>
<dbReference type="PRINTS" id="PR00182">
    <property type="entry name" value="ECOLNEIPORIN"/>
</dbReference>
<sequence length="345" mass="36979">MKSKKLNFIAAAVISTLCVPVMAADVTIYGRAHLSLDSLDDGVDSGTNVSSNSSRIGFKASTKLENNLEAFMQIEQNVRFDEGSGNWASRDSFVGLRGDFGTVRIGQFDTPLKVVRGKVDMFGDRLGDIRNLTRTSTSGATNANIGNVFDERYKNGVAYTSPKFSNFTVDVHYTPHNGTGATNDNVLESWSLSGAYEANGFYAAIAYETFEGANGLDPNAIRVGLYYDLTSEFRLAGMFQTASDVPGGDRDVFGVGASYKLGDITLRSQVYVADENDLDESGATMFVIGADYKLGKDVTTYVAYGVTSNDENAAFRVSAGGRDTALAAVPGEDTTGLSLGVMYNF</sequence>
<evidence type="ECO:0000256" key="5">
    <source>
        <dbReference type="ARBA" id="ARBA00022692"/>
    </source>
</evidence>
<evidence type="ECO:0000256" key="11">
    <source>
        <dbReference type="SAM" id="SignalP"/>
    </source>
</evidence>
<keyword evidence="4" id="KW-1134">Transmembrane beta strand</keyword>
<dbReference type="GO" id="GO:0009279">
    <property type="term" value="C:cell outer membrane"/>
    <property type="evidence" value="ECO:0007669"/>
    <property type="project" value="UniProtKB-SubCell"/>
</dbReference>
<evidence type="ECO:0000256" key="1">
    <source>
        <dbReference type="ARBA" id="ARBA00004571"/>
    </source>
</evidence>
<feature type="chain" id="PRO_5036704057" evidence="11">
    <location>
        <begin position="24"/>
        <end position="345"/>
    </location>
</feature>